<accession>A0A8H7W209</accession>
<dbReference type="Gene3D" id="3.40.50.720">
    <property type="entry name" value="NAD(P)-binding Rossmann-like Domain"/>
    <property type="match status" value="1"/>
</dbReference>
<reference evidence="4" key="1">
    <citation type="submission" date="2021-02" db="EMBL/GenBank/DDBJ databases">
        <title>Genome sequence Cadophora malorum strain M34.</title>
        <authorList>
            <person name="Stefanovic E."/>
            <person name="Vu D."/>
            <person name="Scully C."/>
            <person name="Dijksterhuis J."/>
            <person name="Roader J."/>
            <person name="Houbraken J."/>
        </authorList>
    </citation>
    <scope>NUCLEOTIDE SEQUENCE</scope>
    <source>
        <strain evidence="4">M34</strain>
    </source>
</reference>
<evidence type="ECO:0000256" key="2">
    <source>
        <dbReference type="ARBA" id="ARBA00023002"/>
    </source>
</evidence>
<dbReference type="EMBL" id="JAFJYH010000245">
    <property type="protein sequence ID" value="KAG4414851.1"/>
    <property type="molecule type" value="Genomic_DNA"/>
</dbReference>
<evidence type="ECO:0000313" key="5">
    <source>
        <dbReference type="Proteomes" id="UP000664132"/>
    </source>
</evidence>
<feature type="domain" description="NmrA-like" evidence="3">
    <location>
        <begin position="3"/>
        <end position="255"/>
    </location>
</feature>
<dbReference type="OrthoDB" id="5283654at2759"/>
<keyword evidence="1" id="KW-0521">NADP</keyword>
<keyword evidence="2" id="KW-0560">Oxidoreductase</keyword>
<name>A0A8H7W209_9HELO</name>
<evidence type="ECO:0000256" key="1">
    <source>
        <dbReference type="ARBA" id="ARBA00022857"/>
    </source>
</evidence>
<sequence length="307" mass="33379">MANNILVLGAGELGTAVLTGLSKFSPPGTQISVLLRPSTLSTKSSEKLKELAHLRSLNVAFLAGDISSSISSLAELFKPFDLIICCLGYASGPGSQLKIAKAVLDAKVKRYIPWQFGADYEVIGRGSAQPVWDEQLDVRDILKKQDITEWIIVSTGIFMSFLFAHFFGVIDLGSGSDDAEIIVRALGGWDNRVTATTPEDIGRLTAMIVFAEPRLRNEVVYIAGDTVSYGQVADIVERVTGKNVKRELWGIDFLKAESTADPENVAKKYRVVFAEGKGLSWGLETTFNGKRGIEVTDVESFAKKNLA</sequence>
<dbReference type="InterPro" id="IPR036291">
    <property type="entry name" value="NAD(P)-bd_dom_sf"/>
</dbReference>
<dbReference type="Pfam" id="PF05368">
    <property type="entry name" value="NmrA"/>
    <property type="match status" value="1"/>
</dbReference>
<dbReference type="CDD" id="cd05259">
    <property type="entry name" value="PCBER_SDR_a"/>
    <property type="match status" value="1"/>
</dbReference>
<gene>
    <name evidence="4" type="ORF">IFR04_011989</name>
</gene>
<dbReference type="Proteomes" id="UP000664132">
    <property type="component" value="Unassembled WGS sequence"/>
</dbReference>
<dbReference type="InterPro" id="IPR045312">
    <property type="entry name" value="PCBER-like"/>
</dbReference>
<dbReference type="InterPro" id="IPR051609">
    <property type="entry name" value="NmrA/Isoflavone_reductase-like"/>
</dbReference>
<dbReference type="InterPro" id="IPR008030">
    <property type="entry name" value="NmrA-like"/>
</dbReference>
<evidence type="ECO:0000259" key="3">
    <source>
        <dbReference type="Pfam" id="PF05368"/>
    </source>
</evidence>
<dbReference type="AlphaFoldDB" id="A0A8H7W209"/>
<dbReference type="Gene3D" id="3.90.25.10">
    <property type="entry name" value="UDP-galactose 4-epimerase, domain 1"/>
    <property type="match status" value="1"/>
</dbReference>
<comment type="caution">
    <text evidence="4">The sequence shown here is derived from an EMBL/GenBank/DDBJ whole genome shotgun (WGS) entry which is preliminary data.</text>
</comment>
<proteinExistence type="predicted"/>
<protein>
    <recommendedName>
        <fullName evidence="3">NmrA-like domain-containing protein</fullName>
    </recommendedName>
</protein>
<evidence type="ECO:0000313" key="4">
    <source>
        <dbReference type="EMBL" id="KAG4414851.1"/>
    </source>
</evidence>
<organism evidence="4 5">
    <name type="scientific">Cadophora malorum</name>
    <dbReference type="NCBI Taxonomy" id="108018"/>
    <lineage>
        <taxon>Eukaryota</taxon>
        <taxon>Fungi</taxon>
        <taxon>Dikarya</taxon>
        <taxon>Ascomycota</taxon>
        <taxon>Pezizomycotina</taxon>
        <taxon>Leotiomycetes</taxon>
        <taxon>Helotiales</taxon>
        <taxon>Ploettnerulaceae</taxon>
        <taxon>Cadophora</taxon>
    </lineage>
</organism>
<dbReference type="PANTHER" id="PTHR47706:SF6">
    <property type="entry name" value="NMRA-LIKE FAMILY PROTEIN (AFU_ORTHOLOGUE AFUA_6G00280)"/>
    <property type="match status" value="1"/>
</dbReference>
<dbReference type="SUPFAM" id="SSF51735">
    <property type="entry name" value="NAD(P)-binding Rossmann-fold domains"/>
    <property type="match status" value="1"/>
</dbReference>
<dbReference type="GO" id="GO:0016491">
    <property type="term" value="F:oxidoreductase activity"/>
    <property type="evidence" value="ECO:0007669"/>
    <property type="project" value="UniProtKB-KW"/>
</dbReference>
<dbReference type="PANTHER" id="PTHR47706">
    <property type="entry name" value="NMRA-LIKE FAMILY PROTEIN"/>
    <property type="match status" value="1"/>
</dbReference>
<keyword evidence="5" id="KW-1185">Reference proteome</keyword>